<dbReference type="GO" id="GO:0009252">
    <property type="term" value="P:peptidoglycan biosynthetic process"/>
    <property type="evidence" value="ECO:0007669"/>
    <property type="project" value="UniProtKB-KW"/>
</dbReference>
<feature type="compositionally biased region" description="Polar residues" evidence="18">
    <location>
        <begin position="26"/>
        <end position="53"/>
    </location>
</feature>
<dbReference type="GO" id="GO:0008955">
    <property type="term" value="F:peptidoglycan glycosyltransferase activity"/>
    <property type="evidence" value="ECO:0007669"/>
    <property type="project" value="UniProtKB-EC"/>
</dbReference>
<evidence type="ECO:0000313" key="20">
    <source>
        <dbReference type="EMBL" id="KFI71546.1"/>
    </source>
</evidence>
<feature type="transmembrane region" description="Helical" evidence="19">
    <location>
        <begin position="136"/>
        <end position="158"/>
    </location>
</feature>
<comment type="caution">
    <text evidence="20">The sequence shown here is derived from an EMBL/GenBank/DDBJ whole genome shotgun (WGS) entry which is preliminary data.</text>
</comment>
<evidence type="ECO:0000256" key="9">
    <source>
        <dbReference type="ARBA" id="ARBA00023136"/>
    </source>
</evidence>
<evidence type="ECO:0000256" key="2">
    <source>
        <dbReference type="ARBA" id="ARBA00004752"/>
    </source>
</evidence>
<dbReference type="eggNOG" id="COG0772">
    <property type="taxonomic scope" value="Bacteria"/>
</dbReference>
<evidence type="ECO:0000256" key="1">
    <source>
        <dbReference type="ARBA" id="ARBA00004141"/>
    </source>
</evidence>
<dbReference type="PANTHER" id="PTHR30474">
    <property type="entry name" value="CELL CYCLE PROTEIN"/>
    <property type="match status" value="1"/>
</dbReference>
<dbReference type="InterPro" id="IPR001182">
    <property type="entry name" value="FtsW/RodA"/>
</dbReference>
<dbReference type="PANTHER" id="PTHR30474:SF2">
    <property type="entry name" value="PEPTIDOGLYCAN GLYCOSYLTRANSFERASE FTSW-RELATED"/>
    <property type="match status" value="1"/>
</dbReference>
<keyword evidence="21" id="KW-1185">Reference proteome</keyword>
<feature type="transmembrane region" description="Helical" evidence="19">
    <location>
        <begin position="164"/>
        <end position="191"/>
    </location>
</feature>
<evidence type="ECO:0000256" key="14">
    <source>
        <dbReference type="ARBA" id="ARBA00041418"/>
    </source>
</evidence>
<dbReference type="InterPro" id="IPR018365">
    <property type="entry name" value="Cell_cycle_FtsW-rel_CS"/>
</dbReference>
<keyword evidence="6" id="KW-0133">Cell shape</keyword>
<comment type="function">
    <text evidence="17">Peptidoglycan polymerase that is essential for cell division.</text>
</comment>
<feature type="transmembrane region" description="Helical" evidence="19">
    <location>
        <begin position="226"/>
        <end position="242"/>
    </location>
</feature>
<name>A0A087BKJ6_9BIFI</name>
<evidence type="ECO:0000256" key="15">
    <source>
        <dbReference type="ARBA" id="ARBA00044770"/>
    </source>
</evidence>
<evidence type="ECO:0000256" key="16">
    <source>
        <dbReference type="ARBA" id="ARBA00049902"/>
    </source>
</evidence>
<dbReference type="GO" id="GO:0032153">
    <property type="term" value="C:cell division site"/>
    <property type="evidence" value="ECO:0007669"/>
    <property type="project" value="TreeGrafter"/>
</dbReference>
<keyword evidence="8 19" id="KW-1133">Transmembrane helix</keyword>
<evidence type="ECO:0000256" key="18">
    <source>
        <dbReference type="SAM" id="MobiDB-lite"/>
    </source>
</evidence>
<dbReference type="AlphaFoldDB" id="A0A087BKJ6"/>
<dbReference type="EC" id="2.4.99.28" evidence="15"/>
<dbReference type="GO" id="GO:0015648">
    <property type="term" value="F:lipid-linked peptidoglycan transporter activity"/>
    <property type="evidence" value="ECO:0007669"/>
    <property type="project" value="TreeGrafter"/>
</dbReference>
<evidence type="ECO:0000256" key="6">
    <source>
        <dbReference type="ARBA" id="ARBA00022960"/>
    </source>
</evidence>
<feature type="transmembrane region" description="Helical" evidence="19">
    <location>
        <begin position="203"/>
        <end position="220"/>
    </location>
</feature>
<dbReference type="Proteomes" id="UP000029060">
    <property type="component" value="Unassembled WGS sequence"/>
</dbReference>
<evidence type="ECO:0000256" key="7">
    <source>
        <dbReference type="ARBA" id="ARBA00022984"/>
    </source>
</evidence>
<organism evidence="20 21">
    <name type="scientific">Bifidobacterium merycicum</name>
    <dbReference type="NCBI Taxonomy" id="78345"/>
    <lineage>
        <taxon>Bacteria</taxon>
        <taxon>Bacillati</taxon>
        <taxon>Actinomycetota</taxon>
        <taxon>Actinomycetes</taxon>
        <taxon>Bifidobacteriales</taxon>
        <taxon>Bifidobacteriaceae</taxon>
        <taxon>Bifidobacterium</taxon>
    </lineage>
</organism>
<protein>
    <recommendedName>
        <fullName evidence="13">Probable peptidoglycan glycosyltransferase FtsW</fullName>
        <ecNumber evidence="15">2.4.99.28</ecNumber>
    </recommendedName>
    <alternativeName>
        <fullName evidence="14">Cell division protein FtsW</fullName>
    </alternativeName>
    <alternativeName>
        <fullName evidence="11">Cell wall polymerase</fullName>
    </alternativeName>
    <alternativeName>
        <fullName evidence="10">Peptidoglycan polymerase</fullName>
    </alternativeName>
</protein>
<evidence type="ECO:0000256" key="17">
    <source>
        <dbReference type="ARBA" id="ARBA00049966"/>
    </source>
</evidence>
<feature type="region of interest" description="Disordered" evidence="18">
    <location>
        <begin position="1"/>
        <end position="53"/>
    </location>
</feature>
<feature type="transmembrane region" description="Helical" evidence="19">
    <location>
        <begin position="249"/>
        <end position="267"/>
    </location>
</feature>
<dbReference type="GO" id="GO:0051301">
    <property type="term" value="P:cell division"/>
    <property type="evidence" value="ECO:0007669"/>
    <property type="project" value="InterPro"/>
</dbReference>
<evidence type="ECO:0000313" key="21">
    <source>
        <dbReference type="Proteomes" id="UP000029060"/>
    </source>
</evidence>
<reference evidence="20 21" key="1">
    <citation type="submission" date="2014-03" db="EMBL/GenBank/DDBJ databases">
        <title>Genomics of Bifidobacteria.</title>
        <authorList>
            <person name="Ventura M."/>
            <person name="Milani C."/>
            <person name="Lugli G.A."/>
        </authorList>
    </citation>
    <scope>NUCLEOTIDE SEQUENCE [LARGE SCALE GENOMIC DNA]</scope>
    <source>
        <strain evidence="20 21">LMG 11341</strain>
    </source>
</reference>
<evidence type="ECO:0000256" key="8">
    <source>
        <dbReference type="ARBA" id="ARBA00022989"/>
    </source>
</evidence>
<evidence type="ECO:0000256" key="5">
    <source>
        <dbReference type="ARBA" id="ARBA00022692"/>
    </source>
</evidence>
<evidence type="ECO:0000256" key="4">
    <source>
        <dbReference type="ARBA" id="ARBA00022679"/>
    </source>
</evidence>
<feature type="transmembrane region" description="Helical" evidence="19">
    <location>
        <begin position="339"/>
        <end position="361"/>
    </location>
</feature>
<accession>A0A087BKJ6</accession>
<keyword evidence="4" id="KW-0808">Transferase</keyword>
<evidence type="ECO:0000256" key="12">
    <source>
        <dbReference type="ARBA" id="ARBA00038053"/>
    </source>
</evidence>
<keyword evidence="7" id="KW-0573">Peptidoglycan synthesis</keyword>
<evidence type="ECO:0000256" key="11">
    <source>
        <dbReference type="ARBA" id="ARBA00033270"/>
    </source>
</evidence>
<evidence type="ECO:0000256" key="3">
    <source>
        <dbReference type="ARBA" id="ARBA00022676"/>
    </source>
</evidence>
<dbReference type="STRING" id="78345.BMERY_1053"/>
<dbReference type="Pfam" id="PF01098">
    <property type="entry name" value="FTSW_RODA_SPOVE"/>
    <property type="match status" value="1"/>
</dbReference>
<feature type="transmembrane region" description="Helical" evidence="19">
    <location>
        <begin position="105"/>
        <end position="124"/>
    </location>
</feature>
<feature type="transmembrane region" description="Helical" evidence="19">
    <location>
        <begin position="373"/>
        <end position="397"/>
    </location>
</feature>
<feature type="transmembrane region" description="Helical" evidence="19">
    <location>
        <begin position="68"/>
        <end position="90"/>
    </location>
</feature>
<evidence type="ECO:0000256" key="13">
    <source>
        <dbReference type="ARBA" id="ARBA00041185"/>
    </source>
</evidence>
<gene>
    <name evidence="20" type="ORF">BMERY_1053</name>
</gene>
<proteinExistence type="inferred from homology"/>
<dbReference type="GO" id="GO:0008360">
    <property type="term" value="P:regulation of cell shape"/>
    <property type="evidence" value="ECO:0007669"/>
    <property type="project" value="UniProtKB-KW"/>
</dbReference>
<evidence type="ECO:0000256" key="19">
    <source>
        <dbReference type="SAM" id="Phobius"/>
    </source>
</evidence>
<sequence>MARIESPKPKPKESRRAVSSGKVASGKTQTGKTVSRSTSKAAHSVNTGEAGSDQNRSHFGMSSLFNPLWCYHGFIMSVVGLSVFGVIMVFSSSAVSAAAAGRSPFVSSLSQLVFFLIGLVMGTVCSRMPIALYQRFGFVAVVIAGFLQALTFTSLGVGQYGNDGWISVAGITIQPAEFVKFALCLWLPSALMVAKKRYETRGIRAYGMAGVVYGLLLLMILGGKDLGTAMIVVFIGVVAFMVSGFPLKWMAGLVGALGSVVLIMIMTSQNRRDRILAAYSACTAADMQNICYQSMHAKYAIASGGLFGVGLGNSREKWNYLPAAHNDFIFAIIGEETGFIGAAMVILIFVILGWCLVFSAVQIKQSYSSISLMCIATWLVGQAVVNIGVVVGVFPVFGVPMPFVSAGGSSMIMCLMISGVAMGLMRQQPQIKAASQRV</sequence>
<feature type="transmembrane region" description="Helical" evidence="19">
    <location>
        <begin position="403"/>
        <end position="425"/>
    </location>
</feature>
<keyword evidence="3" id="KW-0328">Glycosyltransferase</keyword>
<keyword evidence="9 19" id="KW-0472">Membrane</keyword>
<dbReference type="PROSITE" id="PS00428">
    <property type="entry name" value="FTSW_RODA_SPOVE"/>
    <property type="match status" value="1"/>
</dbReference>
<comment type="similarity">
    <text evidence="12">Belongs to the SEDS family. FtsW subfamily.</text>
</comment>
<evidence type="ECO:0000256" key="10">
    <source>
        <dbReference type="ARBA" id="ARBA00032370"/>
    </source>
</evidence>
<comment type="pathway">
    <text evidence="2">Cell wall biogenesis; peptidoglycan biosynthesis.</text>
</comment>
<dbReference type="EMBL" id="JGZC01000001">
    <property type="protein sequence ID" value="KFI71546.1"/>
    <property type="molecule type" value="Genomic_DNA"/>
</dbReference>
<feature type="compositionally biased region" description="Basic and acidic residues" evidence="18">
    <location>
        <begin position="1"/>
        <end position="16"/>
    </location>
</feature>
<comment type="subcellular location">
    <subcellularLocation>
        <location evidence="1">Membrane</location>
        <topology evidence="1">Multi-pass membrane protein</topology>
    </subcellularLocation>
</comment>
<dbReference type="GO" id="GO:0005886">
    <property type="term" value="C:plasma membrane"/>
    <property type="evidence" value="ECO:0007669"/>
    <property type="project" value="TreeGrafter"/>
</dbReference>
<comment type="catalytic activity">
    <reaction evidence="16">
        <text>[GlcNAc-(1-&gt;4)-Mur2Ac(oyl-L-Ala-gamma-D-Glu-L-Lys-D-Ala-D-Ala)](n)-di-trans,octa-cis-undecaprenyl diphosphate + beta-D-GlcNAc-(1-&gt;4)-Mur2Ac(oyl-L-Ala-gamma-D-Glu-L-Lys-D-Ala-D-Ala)-di-trans,octa-cis-undecaprenyl diphosphate = [GlcNAc-(1-&gt;4)-Mur2Ac(oyl-L-Ala-gamma-D-Glu-L-Lys-D-Ala-D-Ala)](n+1)-di-trans,octa-cis-undecaprenyl diphosphate + di-trans,octa-cis-undecaprenyl diphosphate + H(+)</text>
        <dbReference type="Rhea" id="RHEA:23708"/>
        <dbReference type="Rhea" id="RHEA-COMP:9602"/>
        <dbReference type="Rhea" id="RHEA-COMP:9603"/>
        <dbReference type="ChEBI" id="CHEBI:15378"/>
        <dbReference type="ChEBI" id="CHEBI:58405"/>
        <dbReference type="ChEBI" id="CHEBI:60033"/>
        <dbReference type="ChEBI" id="CHEBI:78435"/>
        <dbReference type="EC" id="2.4.99.28"/>
    </reaction>
</comment>
<keyword evidence="5 19" id="KW-0812">Transmembrane</keyword>